<dbReference type="AlphaFoldDB" id="A0A557ZYS5"/>
<comment type="caution">
    <text evidence="1">The sequence shown here is derived from an EMBL/GenBank/DDBJ whole genome shotgun (WGS) entry which is preliminary data.</text>
</comment>
<dbReference type="OrthoDB" id="7165168at2"/>
<dbReference type="Proteomes" id="UP000318578">
    <property type="component" value="Unassembled WGS sequence"/>
</dbReference>
<reference evidence="1 2" key="1">
    <citation type="submission" date="2019-07" db="EMBL/GenBank/DDBJ databases">
        <title>New species of Amycolatopsis and Streptomyces.</title>
        <authorList>
            <person name="Duangmal K."/>
            <person name="Teo W.F.A."/>
            <person name="Lipun K."/>
        </authorList>
    </citation>
    <scope>NUCLEOTIDE SEQUENCE [LARGE SCALE GENOMIC DNA]</scope>
    <source>
        <strain evidence="1 2">JCM 30562</strain>
    </source>
</reference>
<keyword evidence="2" id="KW-1185">Reference proteome</keyword>
<gene>
    <name evidence="1" type="ORF">FNH06_32405</name>
</gene>
<accession>A0A557ZYS5</accession>
<proteinExistence type="predicted"/>
<name>A0A557ZYS5_9PSEU</name>
<sequence length="74" mass="8062">MRTPICDLLGIDIVVPDTFAGEGQQLGPEALRKMVPDAHGRFVADLLTQHGIEASAEEVVEASSPTRWECRRSS</sequence>
<dbReference type="RefSeq" id="WP_144643725.1">
    <property type="nucleotide sequence ID" value="NZ_BNAX01000004.1"/>
</dbReference>
<evidence type="ECO:0000313" key="2">
    <source>
        <dbReference type="Proteomes" id="UP000318578"/>
    </source>
</evidence>
<organism evidence="1 2">
    <name type="scientific">Amycolatopsis acidiphila</name>
    <dbReference type="NCBI Taxonomy" id="715473"/>
    <lineage>
        <taxon>Bacteria</taxon>
        <taxon>Bacillati</taxon>
        <taxon>Actinomycetota</taxon>
        <taxon>Actinomycetes</taxon>
        <taxon>Pseudonocardiales</taxon>
        <taxon>Pseudonocardiaceae</taxon>
        <taxon>Amycolatopsis</taxon>
    </lineage>
</organism>
<dbReference type="EMBL" id="VJZA01000085">
    <property type="protein sequence ID" value="TVT17159.1"/>
    <property type="molecule type" value="Genomic_DNA"/>
</dbReference>
<protein>
    <submittedName>
        <fullName evidence="1">Uncharacterized protein</fullName>
    </submittedName>
</protein>
<evidence type="ECO:0000313" key="1">
    <source>
        <dbReference type="EMBL" id="TVT17159.1"/>
    </source>
</evidence>